<dbReference type="InParanoid" id="A0A066WEU7"/>
<feature type="region of interest" description="Disordered" evidence="1">
    <location>
        <begin position="75"/>
        <end position="109"/>
    </location>
</feature>
<dbReference type="GeneID" id="25267723"/>
<comment type="caution">
    <text evidence="2">The sequence shown here is derived from an EMBL/GenBank/DDBJ whole genome shotgun (WGS) entry which is preliminary data.</text>
</comment>
<evidence type="ECO:0000313" key="2">
    <source>
        <dbReference type="EMBL" id="KDN52467.1"/>
    </source>
</evidence>
<dbReference type="HOGENOM" id="CLU_2185755_0_0_1"/>
<gene>
    <name evidence="2" type="ORF">K437DRAFT_6893</name>
</gene>
<keyword evidence="3" id="KW-1185">Reference proteome</keyword>
<feature type="compositionally biased region" description="Basic residues" evidence="1">
    <location>
        <begin position="100"/>
        <end position="109"/>
    </location>
</feature>
<accession>A0A066WEU7</accession>
<name>A0A066WEU7_TILAU</name>
<feature type="compositionally biased region" description="Basic and acidic residues" evidence="1">
    <location>
        <begin position="90"/>
        <end position="99"/>
    </location>
</feature>
<reference evidence="2 3" key="1">
    <citation type="submission" date="2014-05" db="EMBL/GenBank/DDBJ databases">
        <title>Draft genome sequence of a rare smut relative, Tilletiaria anomala UBC 951.</title>
        <authorList>
            <consortium name="DOE Joint Genome Institute"/>
            <person name="Toome M."/>
            <person name="Kuo A."/>
            <person name="Henrissat B."/>
            <person name="Lipzen A."/>
            <person name="Tritt A."/>
            <person name="Yoshinaga Y."/>
            <person name="Zane M."/>
            <person name="Barry K."/>
            <person name="Grigoriev I.V."/>
            <person name="Spatafora J.W."/>
            <person name="Aimea M.C."/>
        </authorList>
    </citation>
    <scope>NUCLEOTIDE SEQUENCE [LARGE SCALE GENOMIC DNA]</scope>
    <source>
        <strain evidence="2 3">UBC 951</strain>
    </source>
</reference>
<evidence type="ECO:0000313" key="3">
    <source>
        <dbReference type="Proteomes" id="UP000027361"/>
    </source>
</evidence>
<dbReference type="Proteomes" id="UP000027361">
    <property type="component" value="Unassembled WGS sequence"/>
</dbReference>
<dbReference type="RefSeq" id="XP_013245251.1">
    <property type="nucleotide sequence ID" value="XM_013389797.1"/>
</dbReference>
<dbReference type="EMBL" id="JMSN01000010">
    <property type="protein sequence ID" value="KDN52467.1"/>
    <property type="molecule type" value="Genomic_DNA"/>
</dbReference>
<sequence length="109" mass="12315">MRSLRLYVGLLQAEWSRGWPVRARKAELDCARQGRESGQDGRCASSPATGVERVRLAVGTADQRPSGWPAVTEKRALSPAAQQRCKRKRWVDGRNTELKGRRRNIHPTH</sequence>
<protein>
    <submittedName>
        <fullName evidence="2">Uncharacterized protein</fullName>
    </submittedName>
</protein>
<proteinExistence type="predicted"/>
<dbReference type="AlphaFoldDB" id="A0A066WEU7"/>
<evidence type="ECO:0000256" key="1">
    <source>
        <dbReference type="SAM" id="MobiDB-lite"/>
    </source>
</evidence>
<organism evidence="2 3">
    <name type="scientific">Tilletiaria anomala (strain ATCC 24038 / CBS 436.72 / UBC 951)</name>
    <dbReference type="NCBI Taxonomy" id="1037660"/>
    <lineage>
        <taxon>Eukaryota</taxon>
        <taxon>Fungi</taxon>
        <taxon>Dikarya</taxon>
        <taxon>Basidiomycota</taxon>
        <taxon>Ustilaginomycotina</taxon>
        <taxon>Exobasidiomycetes</taxon>
        <taxon>Georgefischeriales</taxon>
        <taxon>Tilletiariaceae</taxon>
        <taxon>Tilletiaria</taxon>
    </lineage>
</organism>